<evidence type="ECO:0000313" key="5">
    <source>
        <dbReference type="Proteomes" id="UP000469870"/>
    </source>
</evidence>
<comment type="caution">
    <text evidence="3">The sequence shown here is derived from an EMBL/GenBank/DDBJ whole genome shotgun (WGS) entry which is preliminary data.</text>
</comment>
<dbReference type="InterPro" id="IPR036249">
    <property type="entry name" value="Thioredoxin-like_sf"/>
</dbReference>
<feature type="domain" description="DSBA-like thioredoxin" evidence="1">
    <location>
        <begin position="3"/>
        <end position="204"/>
    </location>
</feature>
<dbReference type="CDD" id="cd03024">
    <property type="entry name" value="DsbA_FrnE"/>
    <property type="match status" value="1"/>
</dbReference>
<reference evidence="4 5" key="1">
    <citation type="submission" date="2019-11" db="EMBL/GenBank/DDBJ databases">
        <title>Characterisation of Fundicoccus ignavus gen. nov. sp. nov., a novel genus of the family Aerococcaceae isolated from bulk tank milk.</title>
        <authorList>
            <person name="Siebert A."/>
            <person name="Huptas C."/>
            <person name="Wenning M."/>
            <person name="Scherer S."/>
            <person name="Doll E.V."/>
        </authorList>
    </citation>
    <scope>NUCLEOTIDE SEQUENCE [LARGE SCALE GENOMIC DNA]</scope>
    <source>
        <strain evidence="2 5">DSM 109653</strain>
        <strain evidence="3 4">WS4759</strain>
    </source>
</reference>
<protein>
    <submittedName>
        <fullName evidence="3">Thioredoxin domain-containing protein</fullName>
    </submittedName>
</protein>
<dbReference type="PANTHER" id="PTHR13887">
    <property type="entry name" value="GLUTATHIONE S-TRANSFERASE KAPPA"/>
    <property type="match status" value="1"/>
</dbReference>
<dbReference type="PANTHER" id="PTHR13887:SF41">
    <property type="entry name" value="THIOREDOXIN SUPERFAMILY PROTEIN"/>
    <property type="match status" value="1"/>
</dbReference>
<dbReference type="InterPro" id="IPR001853">
    <property type="entry name" value="DSBA-like_thioredoxin_dom"/>
</dbReference>
<name>A0A6I2GCV5_9LACT</name>
<gene>
    <name evidence="3" type="ORF">GIY09_04310</name>
    <name evidence="2" type="ORF">GIY11_10195</name>
</gene>
<dbReference type="Gene3D" id="3.40.30.10">
    <property type="entry name" value="Glutaredoxin"/>
    <property type="match status" value="1"/>
</dbReference>
<sequence>MKVMMWSDFVCPFCYIGGAHLEQAMADLDFGKEIEIEYKSYLLNPNAQYDPNKTYTETLATDKGMPVVQAKQMFERVIEMGQAAGLNIDFDKAKYAATQDAHRVFQYAKEVNKGVEFFERFYQAHFTEGENISDGETIVRLAIELELDENKVRSILASDAYEEVFHQDIQQAQMTGVQGVPFFVIDNKYAVSGAQPVELFKQALTQAWTERTED</sequence>
<dbReference type="SUPFAM" id="SSF52833">
    <property type="entry name" value="Thioredoxin-like"/>
    <property type="match status" value="1"/>
</dbReference>
<dbReference type="RefSeq" id="WP_153862478.1">
    <property type="nucleotide sequence ID" value="NZ_WJQR01000010.1"/>
</dbReference>
<accession>A0A6I2GCV5</accession>
<dbReference type="EMBL" id="WJQR01000010">
    <property type="protein sequence ID" value="MRI82378.1"/>
    <property type="molecule type" value="Genomic_DNA"/>
</dbReference>
<dbReference type="AlphaFoldDB" id="A0A6I2GCV5"/>
<dbReference type="GO" id="GO:0016491">
    <property type="term" value="F:oxidoreductase activity"/>
    <property type="evidence" value="ECO:0007669"/>
    <property type="project" value="InterPro"/>
</dbReference>
<dbReference type="Pfam" id="PF01323">
    <property type="entry name" value="DSBA"/>
    <property type="match status" value="1"/>
</dbReference>
<evidence type="ECO:0000313" key="3">
    <source>
        <dbReference type="EMBL" id="MRI85096.1"/>
    </source>
</evidence>
<organism evidence="3 4">
    <name type="scientific">Fundicoccus ignavus</name>
    <dbReference type="NCBI Taxonomy" id="2664442"/>
    <lineage>
        <taxon>Bacteria</taxon>
        <taxon>Bacillati</taxon>
        <taxon>Bacillota</taxon>
        <taxon>Bacilli</taxon>
        <taxon>Lactobacillales</taxon>
        <taxon>Aerococcaceae</taxon>
        <taxon>Fundicoccus</taxon>
    </lineage>
</organism>
<dbReference type="Proteomes" id="UP000469870">
    <property type="component" value="Unassembled WGS sequence"/>
</dbReference>
<evidence type="ECO:0000313" key="4">
    <source>
        <dbReference type="Proteomes" id="UP000430975"/>
    </source>
</evidence>
<proteinExistence type="predicted"/>
<dbReference type="EMBL" id="WJQS01000003">
    <property type="protein sequence ID" value="MRI85096.1"/>
    <property type="molecule type" value="Genomic_DNA"/>
</dbReference>
<keyword evidence="4" id="KW-1185">Reference proteome</keyword>
<dbReference type="Proteomes" id="UP000430975">
    <property type="component" value="Unassembled WGS sequence"/>
</dbReference>
<evidence type="ECO:0000313" key="2">
    <source>
        <dbReference type="EMBL" id="MRI82378.1"/>
    </source>
</evidence>
<evidence type="ECO:0000259" key="1">
    <source>
        <dbReference type="Pfam" id="PF01323"/>
    </source>
</evidence>